<protein>
    <submittedName>
        <fullName evidence="1">Uncharacterized protein</fullName>
    </submittedName>
</protein>
<evidence type="ECO:0000313" key="1">
    <source>
        <dbReference type="EMBL" id="SPO60729.1"/>
    </source>
</evidence>
<proteinExistence type="predicted"/>
<name>A0AAQ1STZ0_9PSED</name>
<sequence>MEGLRVFAHTILRALALMYVKPPAIGVSQFSLDKKKHGVHN</sequence>
<dbReference type="AlphaFoldDB" id="A0AAQ1STZ0"/>
<organism evidence="1 2">
    <name type="scientific">Pseudomonas inefficax</name>
    <dbReference type="NCBI Taxonomy" id="2078786"/>
    <lineage>
        <taxon>Bacteria</taxon>
        <taxon>Pseudomonadati</taxon>
        <taxon>Pseudomonadota</taxon>
        <taxon>Gammaproteobacteria</taxon>
        <taxon>Pseudomonadales</taxon>
        <taxon>Pseudomonadaceae</taxon>
        <taxon>Pseudomonas</taxon>
    </lineage>
</organism>
<evidence type="ECO:0000313" key="2">
    <source>
        <dbReference type="Proteomes" id="UP000294335"/>
    </source>
</evidence>
<accession>A0AAQ1STZ0</accession>
<dbReference type="EMBL" id="OPYN01000101">
    <property type="protein sequence ID" value="SPO60729.1"/>
    <property type="molecule type" value="Genomic_DNA"/>
</dbReference>
<gene>
    <name evidence="1" type="ORF">JV551A3_V1_1010041</name>
</gene>
<keyword evidence="2" id="KW-1185">Reference proteome</keyword>
<reference evidence="1 2" key="1">
    <citation type="submission" date="2018-02" db="EMBL/GenBank/DDBJ databases">
        <authorList>
            <person name="Dubost A."/>
        </authorList>
    </citation>
    <scope>NUCLEOTIDE SEQUENCE [LARGE SCALE GENOMIC DNA]</scope>
    <source>
        <strain evidence="2">JV551A3</strain>
    </source>
</reference>
<comment type="caution">
    <text evidence="1">The sequence shown here is derived from an EMBL/GenBank/DDBJ whole genome shotgun (WGS) entry which is preliminary data.</text>
</comment>
<dbReference type="Proteomes" id="UP000294335">
    <property type="component" value="Unassembled WGS sequence"/>
</dbReference>